<evidence type="ECO:0000256" key="5">
    <source>
        <dbReference type="ARBA" id="ARBA00022729"/>
    </source>
</evidence>
<keyword evidence="3" id="KW-1134">Transmembrane beta strand</keyword>
<dbReference type="EMBL" id="VCQT01000028">
    <property type="protein sequence ID" value="TMW12914.1"/>
    <property type="molecule type" value="Genomic_DNA"/>
</dbReference>
<dbReference type="Gene3D" id="2.40.160.60">
    <property type="entry name" value="Outer membrane protein transport protein (OMPP1/FadL/TodX)"/>
    <property type="match status" value="1"/>
</dbReference>
<keyword evidence="7" id="KW-0998">Cell outer membrane</keyword>
<keyword evidence="6" id="KW-0472">Membrane</keyword>
<comment type="subcellular location">
    <subcellularLocation>
        <location evidence="1">Cell outer membrane</location>
        <topology evidence="1">Multi-pass membrane protein</topology>
    </subcellularLocation>
</comment>
<sequence length="429" mass="46721">MMLMSTPALANMGNTGSTYGLFPTDVASAQALSLFNTSTSATYYNPANLAASRHSEITGAIFHAEHDLNVDSSNPNYDGNVLDRPSQQLMLGLKADLSGLMKSEHPIYLGFVAGVEKFGKEMLAFTSSAEGENAQYLQYDRQPLFLAAGIGSNVWRGIKFGAALQVTLHNDAELTITNNLAGETEYERLNVESRSKFRPIVGLTMNVGETFCRVKGCSLDGLDMAINYRASTDSQTTVDANAQIPGVIPSPGVDIDVYNVIDSYQPAVTTAGFKYDFGRWRLGFTGEYQQWSDLSSELADDTIKDQAGLEFEDIFIPRVGLEVDLNDVFMLTSGVAWEKSPLKGRSSLDVNYVDADRLVVGLGLSANFKHVPMIAHPVTMNVGYQFQQLDERDFDLSRSQGPGNPDVTYATVSTDGEVHVFAGSISLKF</sequence>
<evidence type="ECO:0000256" key="3">
    <source>
        <dbReference type="ARBA" id="ARBA00022452"/>
    </source>
</evidence>
<dbReference type="PANTHER" id="PTHR35093:SF8">
    <property type="entry name" value="OUTER MEMBRANE PROTEIN NMB0088-RELATED"/>
    <property type="match status" value="1"/>
</dbReference>
<dbReference type="InterPro" id="IPR005017">
    <property type="entry name" value="OMPP1/FadL/TodX"/>
</dbReference>
<keyword evidence="5" id="KW-0732">Signal</keyword>
<evidence type="ECO:0000313" key="8">
    <source>
        <dbReference type="EMBL" id="TMW12914.1"/>
    </source>
</evidence>
<proteinExistence type="inferred from homology"/>
<name>A0ABY2XLA4_9GAMM</name>
<dbReference type="SUPFAM" id="SSF56935">
    <property type="entry name" value="Porins"/>
    <property type="match status" value="1"/>
</dbReference>
<evidence type="ECO:0000256" key="2">
    <source>
        <dbReference type="ARBA" id="ARBA00008163"/>
    </source>
</evidence>
<evidence type="ECO:0000256" key="6">
    <source>
        <dbReference type="ARBA" id="ARBA00023136"/>
    </source>
</evidence>
<comment type="caution">
    <text evidence="8">The sequence shown here is derived from an EMBL/GenBank/DDBJ whole genome shotgun (WGS) entry which is preliminary data.</text>
</comment>
<reference evidence="8 9" key="1">
    <citation type="submission" date="2019-05" db="EMBL/GenBank/DDBJ databases">
        <title>Genome of Alcanivorax gelatiniphagus, an oil degrading marine bacteria.</title>
        <authorList>
            <person name="Kwon K.K."/>
        </authorList>
    </citation>
    <scope>NUCLEOTIDE SEQUENCE [LARGE SCALE GENOMIC DNA]</scope>
    <source>
        <strain evidence="8 9">MEBiC 08158</strain>
    </source>
</reference>
<accession>A0ABY2XLA4</accession>
<evidence type="ECO:0000256" key="7">
    <source>
        <dbReference type="ARBA" id="ARBA00023237"/>
    </source>
</evidence>
<comment type="similarity">
    <text evidence="2">Belongs to the OmpP1/FadL family.</text>
</comment>
<evidence type="ECO:0000256" key="4">
    <source>
        <dbReference type="ARBA" id="ARBA00022692"/>
    </source>
</evidence>
<keyword evidence="4" id="KW-0812">Transmembrane</keyword>
<evidence type="ECO:0000256" key="1">
    <source>
        <dbReference type="ARBA" id="ARBA00004571"/>
    </source>
</evidence>
<evidence type="ECO:0000313" key="9">
    <source>
        <dbReference type="Proteomes" id="UP000739180"/>
    </source>
</evidence>
<organism evidence="8 9">
    <name type="scientific">Alloalcanivorax gelatiniphagus</name>
    <dbReference type="NCBI Taxonomy" id="1194167"/>
    <lineage>
        <taxon>Bacteria</taxon>
        <taxon>Pseudomonadati</taxon>
        <taxon>Pseudomonadota</taxon>
        <taxon>Gammaproteobacteria</taxon>
        <taxon>Oceanospirillales</taxon>
        <taxon>Alcanivoracaceae</taxon>
        <taxon>Alloalcanivorax</taxon>
    </lineage>
</organism>
<keyword evidence="9" id="KW-1185">Reference proteome</keyword>
<protein>
    <submittedName>
        <fullName evidence="8">Aromatic hydrocarbon degradation protein</fullName>
    </submittedName>
</protein>
<gene>
    <name evidence="8" type="ORF">FGS76_09045</name>
</gene>
<dbReference type="Proteomes" id="UP000739180">
    <property type="component" value="Unassembled WGS sequence"/>
</dbReference>
<dbReference type="PANTHER" id="PTHR35093">
    <property type="entry name" value="OUTER MEMBRANE PROTEIN NMB0088-RELATED"/>
    <property type="match status" value="1"/>
</dbReference>